<feature type="region of interest" description="Disordered" evidence="1">
    <location>
        <begin position="1"/>
        <end position="106"/>
    </location>
</feature>
<sequence>MPVDVLYRSENRRRRSERQRRSGGGSNGSGGSGGGAAASNNGSSGASGERQRRWSDGSGERQRRCGGSSMRSGGEQQREWRAAAASSSSSGGDGAGVEAAGRESLKMREEGERLQVYQASFIRGLSMGWPLEKFRNFDGNYRTNNIIDQTVRKTSIPFPLLFLKDITVSFSITVDYRYRLKRSVQTGNGS</sequence>
<dbReference type="Proteomes" id="UP000000763">
    <property type="component" value="Chromosome 5"/>
</dbReference>
<protein>
    <submittedName>
        <fullName evidence="2">Uncharacterized protein</fullName>
    </submittedName>
</protein>
<evidence type="ECO:0000313" key="2">
    <source>
        <dbReference type="EMBL" id="AAT47100.1"/>
    </source>
</evidence>
<reference evidence="3" key="1">
    <citation type="journal article" date="2005" name="Nature">
        <title>The map-based sequence of the rice genome.</title>
        <authorList>
            <consortium name="International rice genome sequencing project (IRGSP)"/>
            <person name="Matsumoto T."/>
            <person name="Wu J."/>
            <person name="Kanamori H."/>
            <person name="Katayose Y."/>
            <person name="Fujisawa M."/>
            <person name="Namiki N."/>
            <person name="Mizuno H."/>
            <person name="Yamamoto K."/>
            <person name="Antonio B.A."/>
            <person name="Baba T."/>
            <person name="Sakata K."/>
            <person name="Nagamura Y."/>
            <person name="Aoki H."/>
            <person name="Arikawa K."/>
            <person name="Arita K."/>
            <person name="Bito T."/>
            <person name="Chiden Y."/>
            <person name="Fujitsuka N."/>
            <person name="Fukunaka R."/>
            <person name="Hamada M."/>
            <person name="Harada C."/>
            <person name="Hayashi A."/>
            <person name="Hijishita S."/>
            <person name="Honda M."/>
            <person name="Hosokawa S."/>
            <person name="Ichikawa Y."/>
            <person name="Idonuma A."/>
            <person name="Iijima M."/>
            <person name="Ikeda M."/>
            <person name="Ikeno M."/>
            <person name="Ito K."/>
            <person name="Ito S."/>
            <person name="Ito T."/>
            <person name="Ito Y."/>
            <person name="Ito Y."/>
            <person name="Iwabuchi A."/>
            <person name="Kamiya K."/>
            <person name="Karasawa W."/>
            <person name="Kurita K."/>
            <person name="Katagiri S."/>
            <person name="Kikuta A."/>
            <person name="Kobayashi H."/>
            <person name="Kobayashi N."/>
            <person name="Machita K."/>
            <person name="Maehara T."/>
            <person name="Masukawa M."/>
            <person name="Mizubayashi T."/>
            <person name="Mukai Y."/>
            <person name="Nagasaki H."/>
            <person name="Nagata Y."/>
            <person name="Naito S."/>
            <person name="Nakashima M."/>
            <person name="Nakama Y."/>
            <person name="Nakamichi Y."/>
            <person name="Nakamura M."/>
            <person name="Meguro A."/>
            <person name="Negishi M."/>
            <person name="Ohta I."/>
            <person name="Ohta T."/>
            <person name="Okamoto M."/>
            <person name="Ono N."/>
            <person name="Saji S."/>
            <person name="Sakaguchi M."/>
            <person name="Sakai K."/>
            <person name="Shibata M."/>
            <person name="Shimokawa T."/>
            <person name="Song J."/>
            <person name="Takazaki Y."/>
            <person name="Terasawa K."/>
            <person name="Tsugane M."/>
            <person name="Tsuji K."/>
            <person name="Ueda S."/>
            <person name="Waki K."/>
            <person name="Yamagata H."/>
            <person name="Yamamoto M."/>
            <person name="Yamamoto S."/>
            <person name="Yamane H."/>
            <person name="Yoshiki S."/>
            <person name="Yoshihara R."/>
            <person name="Yukawa K."/>
            <person name="Zhong H."/>
            <person name="Yano M."/>
            <person name="Yuan Q."/>
            <person name="Ouyang S."/>
            <person name="Liu J."/>
            <person name="Jones K.M."/>
            <person name="Gansberger K."/>
            <person name="Moffat K."/>
            <person name="Hill J."/>
            <person name="Bera J."/>
            <person name="Fadrosh D."/>
            <person name="Jin S."/>
            <person name="Johri S."/>
            <person name="Kim M."/>
            <person name="Overton L."/>
            <person name="Reardon M."/>
            <person name="Tsitrin T."/>
            <person name="Vuong H."/>
            <person name="Weaver B."/>
            <person name="Ciecko A."/>
            <person name="Tallon L."/>
            <person name="Jackson J."/>
            <person name="Pai G."/>
            <person name="Aken S.V."/>
            <person name="Utterback T."/>
            <person name="Reidmuller S."/>
            <person name="Feldblyum T."/>
            <person name="Hsiao J."/>
            <person name="Zismann V."/>
            <person name="Iobst S."/>
            <person name="de Vazeille A.R."/>
            <person name="Buell C.R."/>
            <person name="Ying K."/>
            <person name="Li Y."/>
            <person name="Lu T."/>
            <person name="Huang Y."/>
            <person name="Zhao Q."/>
            <person name="Feng Q."/>
            <person name="Zhang L."/>
            <person name="Zhu J."/>
            <person name="Weng Q."/>
            <person name="Mu J."/>
            <person name="Lu Y."/>
            <person name="Fan D."/>
            <person name="Liu Y."/>
            <person name="Guan J."/>
            <person name="Zhang Y."/>
            <person name="Yu S."/>
            <person name="Liu X."/>
            <person name="Zhang Y."/>
            <person name="Hong G."/>
            <person name="Han B."/>
            <person name="Choisne N."/>
            <person name="Demange N."/>
            <person name="Orjeda G."/>
            <person name="Samain S."/>
            <person name="Cattolico L."/>
            <person name="Pelletier E."/>
            <person name="Couloux A."/>
            <person name="Segurens B."/>
            <person name="Wincker P."/>
            <person name="D'Hont A."/>
            <person name="Scarpelli C."/>
            <person name="Weissenbach J."/>
            <person name="Salanoubat M."/>
            <person name="Quetier F."/>
            <person name="Yu Y."/>
            <person name="Kim H.R."/>
            <person name="Rambo T."/>
            <person name="Currie J."/>
            <person name="Collura K."/>
            <person name="Luo M."/>
            <person name="Yang T."/>
            <person name="Ammiraju J.S.S."/>
            <person name="Engler F."/>
            <person name="Soderlund C."/>
            <person name="Wing R.A."/>
            <person name="Palmer L.E."/>
            <person name="de la Bastide M."/>
            <person name="Spiegel L."/>
            <person name="Nascimento L."/>
            <person name="Zutavern T."/>
            <person name="O'Shaughnessy A."/>
            <person name="Dike S."/>
            <person name="Dedhia N."/>
            <person name="Preston R."/>
            <person name="Balija V."/>
            <person name="McCombie W.R."/>
            <person name="Chow T."/>
            <person name="Chen H."/>
            <person name="Chung M."/>
            <person name="Chen C."/>
            <person name="Shaw J."/>
            <person name="Wu H."/>
            <person name="Hsiao K."/>
            <person name="Chao Y."/>
            <person name="Chu M."/>
            <person name="Cheng C."/>
            <person name="Hour A."/>
            <person name="Lee P."/>
            <person name="Lin S."/>
            <person name="Lin Y."/>
            <person name="Liou J."/>
            <person name="Liu S."/>
            <person name="Hsing Y."/>
            <person name="Raghuvanshi S."/>
            <person name="Mohanty A."/>
            <person name="Bharti A.K."/>
            <person name="Gaur A."/>
            <person name="Gupta V."/>
            <person name="Kumar D."/>
            <person name="Ravi V."/>
            <person name="Vij S."/>
            <person name="Kapur A."/>
            <person name="Khurana P."/>
            <person name="Khurana P."/>
            <person name="Khurana J.P."/>
            <person name="Tyagi A.K."/>
            <person name="Gaikwad K."/>
            <person name="Singh A."/>
            <person name="Dalal V."/>
            <person name="Srivastava S."/>
            <person name="Dixit A."/>
            <person name="Pal A.K."/>
            <person name="Ghazi I.A."/>
            <person name="Yadav M."/>
            <person name="Pandit A."/>
            <person name="Bhargava A."/>
            <person name="Sureshbabu K."/>
            <person name="Batra K."/>
            <person name="Sharma T.R."/>
            <person name="Mohapatra T."/>
            <person name="Singh N.K."/>
            <person name="Messing J."/>
            <person name="Nelson A.B."/>
            <person name="Fuks G."/>
            <person name="Kavchok S."/>
            <person name="Keizer G."/>
            <person name="Linton E."/>
            <person name="Llaca V."/>
            <person name="Song R."/>
            <person name="Tanyolac B."/>
            <person name="Young S."/>
            <person name="Ho-Il K."/>
            <person name="Hahn J.H."/>
            <person name="Sangsakoo G."/>
            <person name="Vanavichit A."/>
            <person name="de Mattos Luiz.A.T."/>
            <person name="Zimmer P.D."/>
            <person name="Malone G."/>
            <person name="Dellagostin O."/>
            <person name="de Oliveira A.C."/>
            <person name="Bevan M."/>
            <person name="Bancroft I."/>
            <person name="Minx P."/>
            <person name="Cordum H."/>
            <person name="Wilson R."/>
            <person name="Cheng Z."/>
            <person name="Jin W."/>
            <person name="Jiang J."/>
            <person name="Leong S.A."/>
            <person name="Iwama H."/>
            <person name="Gojobori T."/>
            <person name="Itoh T."/>
            <person name="Niimura Y."/>
            <person name="Fujii Y."/>
            <person name="Habara T."/>
            <person name="Sakai H."/>
            <person name="Sato Y."/>
            <person name="Wilson G."/>
            <person name="Kumar K."/>
            <person name="McCouch S."/>
            <person name="Juretic N."/>
            <person name="Hoen D."/>
            <person name="Wright S."/>
            <person name="Bruskiewich R."/>
            <person name="Bureau T."/>
            <person name="Miyao A."/>
            <person name="Hirochika H."/>
            <person name="Nishikawa T."/>
            <person name="Kadowaki K."/>
            <person name="Sugiura M."/>
            <person name="Burr B."/>
            <person name="Sasaki T."/>
        </authorList>
    </citation>
    <scope>NUCLEOTIDE SEQUENCE [LARGE SCALE GENOMIC DNA]</scope>
    <source>
        <strain evidence="3">cv. Nipponbare</strain>
    </source>
</reference>
<dbReference type="EMBL" id="AC136226">
    <property type="protein sequence ID" value="AAT47100.1"/>
    <property type="molecule type" value="Genomic_DNA"/>
</dbReference>
<evidence type="ECO:0000313" key="3">
    <source>
        <dbReference type="Proteomes" id="UP000000763"/>
    </source>
</evidence>
<accession>Q6I5C4</accession>
<feature type="compositionally biased region" description="Low complexity" evidence="1">
    <location>
        <begin position="37"/>
        <end position="48"/>
    </location>
</feature>
<feature type="compositionally biased region" description="Gly residues" evidence="1">
    <location>
        <begin position="22"/>
        <end position="36"/>
    </location>
</feature>
<name>Q6I5C4_ORYSJ</name>
<proteinExistence type="predicted"/>
<feature type="compositionally biased region" description="Basic and acidic residues" evidence="1">
    <location>
        <begin position="49"/>
        <end position="63"/>
    </location>
</feature>
<organism evidence="2 3">
    <name type="scientific">Oryza sativa subsp. japonica</name>
    <name type="common">Rice</name>
    <dbReference type="NCBI Taxonomy" id="39947"/>
    <lineage>
        <taxon>Eukaryota</taxon>
        <taxon>Viridiplantae</taxon>
        <taxon>Streptophyta</taxon>
        <taxon>Embryophyta</taxon>
        <taxon>Tracheophyta</taxon>
        <taxon>Spermatophyta</taxon>
        <taxon>Magnoliopsida</taxon>
        <taxon>Liliopsida</taxon>
        <taxon>Poales</taxon>
        <taxon>Poaceae</taxon>
        <taxon>BOP clade</taxon>
        <taxon>Oryzoideae</taxon>
        <taxon>Oryzeae</taxon>
        <taxon>Oryzinae</taxon>
        <taxon>Oryza</taxon>
        <taxon>Oryza sativa</taxon>
    </lineage>
</organism>
<reference evidence="3" key="2">
    <citation type="journal article" date="2008" name="Nucleic Acids Res.">
        <title>The rice annotation project database (RAP-DB): 2008 update.</title>
        <authorList>
            <consortium name="The rice annotation project (RAP)"/>
        </authorList>
    </citation>
    <scope>GENOME REANNOTATION</scope>
    <source>
        <strain evidence="3">cv. Nipponbare</strain>
    </source>
</reference>
<evidence type="ECO:0000256" key="1">
    <source>
        <dbReference type="SAM" id="MobiDB-lite"/>
    </source>
</evidence>
<gene>
    <name evidence="2" type="primary">OSJNBb0067H15.7</name>
</gene>
<dbReference type="AlphaFoldDB" id="Q6I5C4"/>
<feature type="compositionally biased region" description="Low complexity" evidence="1">
    <location>
        <begin position="65"/>
        <end position="74"/>
    </location>
</feature>